<dbReference type="InterPro" id="IPR054615">
    <property type="entry name" value="Symport_access"/>
</dbReference>
<accession>A0ABU5N1W5</accession>
<evidence type="ECO:0000313" key="2">
    <source>
        <dbReference type="EMBL" id="MDZ8120402.1"/>
    </source>
</evidence>
<reference evidence="2 3" key="1">
    <citation type="journal article" date="2024" name="Appl. Environ. Microbiol.">
        <title>Pontiella agarivorans sp. nov., a novel marine anaerobic bacterium capable of degrading macroalgal polysaccharides and fixing nitrogen.</title>
        <authorList>
            <person name="Liu N."/>
            <person name="Kivenson V."/>
            <person name="Peng X."/>
            <person name="Cui Z."/>
            <person name="Lankiewicz T.S."/>
            <person name="Gosselin K.M."/>
            <person name="English C.J."/>
            <person name="Blair E.M."/>
            <person name="O'Malley M.A."/>
            <person name="Valentine D.L."/>
        </authorList>
    </citation>
    <scope>NUCLEOTIDE SEQUENCE [LARGE SCALE GENOMIC DNA]</scope>
    <source>
        <strain evidence="2 3">NLcol2</strain>
    </source>
</reference>
<organism evidence="2 3">
    <name type="scientific">Pontiella agarivorans</name>
    <dbReference type="NCBI Taxonomy" id="3038953"/>
    <lineage>
        <taxon>Bacteria</taxon>
        <taxon>Pseudomonadati</taxon>
        <taxon>Kiritimatiellota</taxon>
        <taxon>Kiritimatiellia</taxon>
        <taxon>Kiritimatiellales</taxon>
        <taxon>Pontiellaceae</taxon>
        <taxon>Pontiella</taxon>
    </lineage>
</organism>
<dbReference type="RefSeq" id="WP_322610175.1">
    <property type="nucleotide sequence ID" value="NZ_JARVCO010000012.1"/>
</dbReference>
<keyword evidence="3" id="KW-1185">Reference proteome</keyword>
<sequence length="58" mass="6783">MLGIEDPWVVLGYFLCIICTLICLVWGAFKWNVDDTVQEPEEEISHWAEEENRVEAEL</sequence>
<keyword evidence="1" id="KW-1133">Transmembrane helix</keyword>
<gene>
    <name evidence="2" type="ORF">P9H32_17355</name>
</gene>
<comment type="caution">
    <text evidence="2">The sequence shown here is derived from an EMBL/GenBank/DDBJ whole genome shotgun (WGS) entry which is preliminary data.</text>
</comment>
<protein>
    <submittedName>
        <fullName evidence="2">Uncharacterized protein</fullName>
    </submittedName>
</protein>
<feature type="transmembrane region" description="Helical" evidence="1">
    <location>
        <begin position="7"/>
        <end position="29"/>
    </location>
</feature>
<dbReference type="NCBIfam" id="NF045580">
    <property type="entry name" value="symport_access"/>
    <property type="match status" value="1"/>
</dbReference>
<name>A0ABU5N1W5_9BACT</name>
<proteinExistence type="predicted"/>
<evidence type="ECO:0000313" key="3">
    <source>
        <dbReference type="Proteomes" id="UP001290861"/>
    </source>
</evidence>
<dbReference type="EMBL" id="JARVCO010000012">
    <property type="protein sequence ID" value="MDZ8120402.1"/>
    <property type="molecule type" value="Genomic_DNA"/>
</dbReference>
<evidence type="ECO:0000256" key="1">
    <source>
        <dbReference type="SAM" id="Phobius"/>
    </source>
</evidence>
<keyword evidence="1" id="KW-0472">Membrane</keyword>
<keyword evidence="1" id="KW-0812">Transmembrane</keyword>
<dbReference type="Proteomes" id="UP001290861">
    <property type="component" value="Unassembled WGS sequence"/>
</dbReference>